<dbReference type="InterPro" id="IPR004827">
    <property type="entry name" value="bZIP"/>
</dbReference>
<comment type="caution">
    <text evidence="4">The sequence shown here is derived from an EMBL/GenBank/DDBJ whole genome shotgun (WGS) entry which is preliminary data.</text>
</comment>
<protein>
    <recommendedName>
        <fullName evidence="3">BZIP domain-containing protein</fullName>
    </recommendedName>
</protein>
<evidence type="ECO:0000256" key="2">
    <source>
        <dbReference type="SAM" id="MobiDB-lite"/>
    </source>
</evidence>
<proteinExistence type="predicted"/>
<dbReference type="Pfam" id="PF07716">
    <property type="entry name" value="bZIP_2"/>
    <property type="match status" value="1"/>
</dbReference>
<evidence type="ECO:0000313" key="5">
    <source>
        <dbReference type="Proteomes" id="UP001295684"/>
    </source>
</evidence>
<reference evidence="4" key="1">
    <citation type="submission" date="2023-07" db="EMBL/GenBank/DDBJ databases">
        <authorList>
            <consortium name="AG Swart"/>
            <person name="Singh M."/>
            <person name="Singh A."/>
            <person name="Seah K."/>
            <person name="Emmerich C."/>
        </authorList>
    </citation>
    <scope>NUCLEOTIDE SEQUENCE</scope>
    <source>
        <strain evidence="4">DP1</strain>
    </source>
</reference>
<dbReference type="AlphaFoldDB" id="A0AAD2CWP8"/>
<dbReference type="Proteomes" id="UP001295684">
    <property type="component" value="Unassembled WGS sequence"/>
</dbReference>
<dbReference type="GO" id="GO:0003700">
    <property type="term" value="F:DNA-binding transcription factor activity"/>
    <property type="evidence" value="ECO:0007669"/>
    <property type="project" value="InterPro"/>
</dbReference>
<evidence type="ECO:0000256" key="1">
    <source>
        <dbReference type="SAM" id="Coils"/>
    </source>
</evidence>
<gene>
    <name evidence="4" type="ORF">ECRASSUSDP1_LOCUS14761</name>
</gene>
<dbReference type="EMBL" id="CAMPGE010014765">
    <property type="protein sequence ID" value="CAI2373415.1"/>
    <property type="molecule type" value="Genomic_DNA"/>
</dbReference>
<evidence type="ECO:0000259" key="3">
    <source>
        <dbReference type="Pfam" id="PF07716"/>
    </source>
</evidence>
<organism evidence="4 5">
    <name type="scientific">Euplotes crassus</name>
    <dbReference type="NCBI Taxonomy" id="5936"/>
    <lineage>
        <taxon>Eukaryota</taxon>
        <taxon>Sar</taxon>
        <taxon>Alveolata</taxon>
        <taxon>Ciliophora</taxon>
        <taxon>Intramacronucleata</taxon>
        <taxon>Spirotrichea</taxon>
        <taxon>Hypotrichia</taxon>
        <taxon>Euplotida</taxon>
        <taxon>Euplotidae</taxon>
        <taxon>Moneuplotes</taxon>
    </lineage>
</organism>
<feature type="region of interest" description="Disordered" evidence="2">
    <location>
        <begin position="1"/>
        <end position="26"/>
    </location>
</feature>
<feature type="compositionally biased region" description="Polar residues" evidence="2">
    <location>
        <begin position="1"/>
        <end position="21"/>
    </location>
</feature>
<name>A0AAD2CWP8_EUPCR</name>
<keyword evidence="1" id="KW-0175">Coiled coil</keyword>
<accession>A0AAD2CWP8</accession>
<keyword evidence="5" id="KW-1185">Reference proteome</keyword>
<feature type="coiled-coil region" evidence="1">
    <location>
        <begin position="74"/>
        <end position="130"/>
    </location>
</feature>
<dbReference type="Gene3D" id="1.20.5.170">
    <property type="match status" value="1"/>
</dbReference>
<evidence type="ECO:0000313" key="4">
    <source>
        <dbReference type="EMBL" id="CAI2373415.1"/>
    </source>
</evidence>
<sequence length="367" mass="43200">MNTSEEATKNVQFQEKSSQPPASGLKPTIEQAFKQPEKSQSKILDELEFLETRTKTKRKEERRMKGIIRSKRSRETKKQYIVSLEAKVKELEEENFRLQNILINYRSDKLNDIDRKAKKLIDKIQSVKHETIERYYDPKTKKCKDDFPHDLSKNFSLCMYKNLETHKEFLDRTFECLINSYNCNWKPEFIGDLTASYTTPYKIIQKYAKLLKSPCEEKSMYQKSELIKTHKLTKADEFMASMDPTPLQYTYGLSLFKKYYDLKCKYSCAIEHLCKAKELLERTNLENSSFIKFILSSNIFDVQQLLNSMLKKSVYMKDNAFRNLWKVSVTPVKVTTNIHNDSIIGDIAKKLLKGSQEISFEFNKFSL</sequence>
<feature type="domain" description="BZIP" evidence="3">
    <location>
        <begin position="58"/>
        <end position="100"/>
    </location>
</feature>